<feature type="transmembrane region" description="Helical" evidence="5">
    <location>
        <begin position="129"/>
        <end position="154"/>
    </location>
</feature>
<evidence type="ECO:0000256" key="4">
    <source>
        <dbReference type="ARBA" id="ARBA00023136"/>
    </source>
</evidence>
<dbReference type="GO" id="GO:0016020">
    <property type="term" value="C:membrane"/>
    <property type="evidence" value="ECO:0007669"/>
    <property type="project" value="UniProtKB-SubCell"/>
</dbReference>
<evidence type="ECO:0000256" key="3">
    <source>
        <dbReference type="ARBA" id="ARBA00022989"/>
    </source>
</evidence>
<dbReference type="InterPro" id="IPR011701">
    <property type="entry name" value="MFS"/>
</dbReference>
<reference evidence="7" key="1">
    <citation type="submission" date="2019-12" db="EMBL/GenBank/DDBJ databases">
        <title>Novel species isolated from a subtropical stream in China.</title>
        <authorList>
            <person name="Lu H."/>
        </authorList>
    </citation>
    <scope>NUCLEOTIDE SEQUENCE [LARGE SCALE GENOMIC DNA]</scope>
    <source>
        <strain evidence="7">FT93W</strain>
    </source>
</reference>
<accession>A0A845HVI2</accession>
<feature type="transmembrane region" description="Helical" evidence="5">
    <location>
        <begin position="323"/>
        <end position="347"/>
    </location>
</feature>
<feature type="transmembrane region" description="Helical" evidence="5">
    <location>
        <begin position="12"/>
        <end position="32"/>
    </location>
</feature>
<feature type="transmembrane region" description="Helical" evidence="5">
    <location>
        <begin position="292"/>
        <end position="311"/>
    </location>
</feature>
<dbReference type="InterPro" id="IPR051788">
    <property type="entry name" value="MFS_Transporter"/>
</dbReference>
<dbReference type="EMBL" id="WWCL01000001">
    <property type="protein sequence ID" value="MYN44852.1"/>
    <property type="molecule type" value="Genomic_DNA"/>
</dbReference>
<evidence type="ECO:0000256" key="2">
    <source>
        <dbReference type="ARBA" id="ARBA00022692"/>
    </source>
</evidence>
<feature type="transmembrane region" description="Helical" evidence="5">
    <location>
        <begin position="239"/>
        <end position="256"/>
    </location>
</feature>
<dbReference type="CDD" id="cd17393">
    <property type="entry name" value="MFS_MosC_like"/>
    <property type="match status" value="1"/>
</dbReference>
<keyword evidence="8" id="KW-1185">Reference proteome</keyword>
<keyword evidence="3 5" id="KW-1133">Transmembrane helix</keyword>
<dbReference type="InterPro" id="IPR036259">
    <property type="entry name" value="MFS_trans_sf"/>
</dbReference>
<dbReference type="Pfam" id="PF07690">
    <property type="entry name" value="MFS_1"/>
    <property type="match status" value="1"/>
</dbReference>
<proteinExistence type="predicted"/>
<keyword evidence="4 5" id="KW-0472">Membrane</keyword>
<evidence type="ECO:0000256" key="1">
    <source>
        <dbReference type="ARBA" id="ARBA00004141"/>
    </source>
</evidence>
<feature type="transmembrane region" description="Helical" evidence="5">
    <location>
        <begin position="200"/>
        <end position="219"/>
    </location>
</feature>
<protein>
    <submittedName>
        <fullName evidence="7">MFS transporter</fullName>
    </submittedName>
</protein>
<evidence type="ECO:0000259" key="6">
    <source>
        <dbReference type="PROSITE" id="PS50850"/>
    </source>
</evidence>
<dbReference type="InterPro" id="IPR020846">
    <property type="entry name" value="MFS_dom"/>
</dbReference>
<feature type="transmembrane region" description="Helical" evidence="5">
    <location>
        <begin position="75"/>
        <end position="93"/>
    </location>
</feature>
<dbReference type="Proteomes" id="UP000444316">
    <property type="component" value="Unassembled WGS sequence"/>
</dbReference>
<comment type="caution">
    <text evidence="7">The sequence shown here is derived from an EMBL/GenBank/DDBJ whole genome shotgun (WGS) entry which is preliminary data.</text>
</comment>
<dbReference type="GO" id="GO:0022857">
    <property type="term" value="F:transmembrane transporter activity"/>
    <property type="evidence" value="ECO:0007669"/>
    <property type="project" value="InterPro"/>
</dbReference>
<feature type="transmembrane region" description="Helical" evidence="5">
    <location>
        <begin position="160"/>
        <end position="179"/>
    </location>
</feature>
<dbReference type="PROSITE" id="PS50850">
    <property type="entry name" value="MFS"/>
    <property type="match status" value="1"/>
</dbReference>
<feature type="transmembrane region" description="Helical" evidence="5">
    <location>
        <begin position="99"/>
        <end position="117"/>
    </location>
</feature>
<gene>
    <name evidence="7" type="ORF">GTP23_07170</name>
</gene>
<feature type="transmembrane region" description="Helical" evidence="5">
    <location>
        <begin position="268"/>
        <end position="286"/>
    </location>
</feature>
<dbReference type="PANTHER" id="PTHR23514:SF13">
    <property type="entry name" value="INNER MEMBRANE PROTEIN YBJJ"/>
    <property type="match status" value="1"/>
</dbReference>
<organism evidence="7 8">
    <name type="scientific">Duganella fentianensis</name>
    <dbReference type="NCBI Taxonomy" id="2692177"/>
    <lineage>
        <taxon>Bacteria</taxon>
        <taxon>Pseudomonadati</taxon>
        <taxon>Pseudomonadota</taxon>
        <taxon>Betaproteobacteria</taxon>
        <taxon>Burkholderiales</taxon>
        <taxon>Oxalobacteraceae</taxon>
        <taxon>Telluria group</taxon>
        <taxon>Duganella</taxon>
    </lineage>
</organism>
<dbReference type="PANTHER" id="PTHR23514">
    <property type="entry name" value="BYPASS OF STOP CODON PROTEIN 6"/>
    <property type="match status" value="1"/>
</dbReference>
<evidence type="ECO:0000256" key="5">
    <source>
        <dbReference type="SAM" id="Phobius"/>
    </source>
</evidence>
<name>A0A845HVI2_9BURK</name>
<dbReference type="SUPFAM" id="SSF103473">
    <property type="entry name" value="MFS general substrate transporter"/>
    <property type="match status" value="1"/>
</dbReference>
<feature type="domain" description="Major facilitator superfamily (MFS) profile" evidence="6">
    <location>
        <begin position="9"/>
        <end position="379"/>
    </location>
</feature>
<dbReference type="RefSeq" id="WP_161034442.1">
    <property type="nucleotide sequence ID" value="NZ_WWCL01000001.1"/>
</dbReference>
<dbReference type="AlphaFoldDB" id="A0A845HVI2"/>
<feature type="transmembrane region" description="Helical" evidence="5">
    <location>
        <begin position="44"/>
        <end position="68"/>
    </location>
</feature>
<feature type="transmembrane region" description="Helical" evidence="5">
    <location>
        <begin position="353"/>
        <end position="375"/>
    </location>
</feature>
<evidence type="ECO:0000313" key="7">
    <source>
        <dbReference type="EMBL" id="MYN44852.1"/>
    </source>
</evidence>
<dbReference type="Gene3D" id="1.20.1250.20">
    <property type="entry name" value="MFS general substrate transporter like domains"/>
    <property type="match status" value="2"/>
</dbReference>
<keyword evidence="2 5" id="KW-0812">Transmembrane</keyword>
<evidence type="ECO:0000313" key="8">
    <source>
        <dbReference type="Proteomes" id="UP000444316"/>
    </source>
</evidence>
<comment type="subcellular location">
    <subcellularLocation>
        <location evidence="1">Membrane</location>
        <topology evidence="1">Multi-pass membrane protein</topology>
    </subcellularLocation>
</comment>
<sequence length="382" mass="38824">MPPVSNAAARLATRVLFLVAGFGYSCWAPLIPLTKARLGIDDHALGLLLLCIGVGSIMAMALTGALAVRYGTRPLLIVSGFGFAAALAVLPLAASVPVLALNLVVFGATLGALDVAMNMHAVEVEKRSGATLMSGFHALFSVGGFAGSAVMTLLLSRQLATLPATLLCGAVMVLGMLLATPRILRDGASAGGTMFALPRGLVLGIALLTCITFLVEGALLDWGALLLTEQGLFAVEQAGSGYIVFSIAMTIARFSGDFVATRLGDQRTLLVGGVIALAGFAVLLTAGTAPLALTGFGLIGLGCANIVPVLFRRGANQQVMPAGLAIAAISTTAYAGILVGPACIGFIAKQVGLPQAFWLLAALLACVPCSALWLVRARPAAA</sequence>